<dbReference type="RefSeq" id="XP_046062277.1">
    <property type="nucleotide sequence ID" value="XM_046204058.1"/>
</dbReference>
<evidence type="ECO:0000256" key="1">
    <source>
        <dbReference type="ARBA" id="ARBA00023002"/>
    </source>
</evidence>
<protein>
    <recommendedName>
        <fullName evidence="2">Flavin reductase like domain-containing protein</fullName>
    </recommendedName>
</protein>
<dbReference type="Pfam" id="PF01613">
    <property type="entry name" value="Flavin_Reduct"/>
    <property type="match status" value="1"/>
</dbReference>
<dbReference type="InterPro" id="IPR012349">
    <property type="entry name" value="Split_barrel_FMN-bd"/>
</dbReference>
<gene>
    <name evidence="3" type="ORF">OGAPHI_003114</name>
</gene>
<sequence length="164" mass="18240">MILTAPALSSSVSELHGMTLSSVSSLTINPEPVVQFNLQVPSRTSQTLHDSGFLALHILPPVQDSVRLARAFSRGTQGAHLTKPFEELRPDEWRYFAANGIKIPILSLAERVLICEKHKVFRVYNHELWTCGVKEIVDNASAASSGGLIYYNRRFHTVGNKLEQ</sequence>
<keyword evidence="1" id="KW-0560">Oxidoreductase</keyword>
<dbReference type="AlphaFoldDB" id="A0A9P8P9G9"/>
<dbReference type="PANTHER" id="PTHR30466:SF1">
    <property type="entry name" value="FMN REDUCTASE (NADH) RUTF"/>
    <property type="match status" value="1"/>
</dbReference>
<dbReference type="SUPFAM" id="SSF50475">
    <property type="entry name" value="FMN-binding split barrel"/>
    <property type="match status" value="1"/>
</dbReference>
<keyword evidence="4" id="KW-1185">Reference proteome</keyword>
<organism evidence="3 4">
    <name type="scientific">Ogataea philodendri</name>
    <dbReference type="NCBI Taxonomy" id="1378263"/>
    <lineage>
        <taxon>Eukaryota</taxon>
        <taxon>Fungi</taxon>
        <taxon>Dikarya</taxon>
        <taxon>Ascomycota</taxon>
        <taxon>Saccharomycotina</taxon>
        <taxon>Pichiomycetes</taxon>
        <taxon>Pichiales</taxon>
        <taxon>Pichiaceae</taxon>
        <taxon>Ogataea</taxon>
    </lineage>
</organism>
<name>A0A9P8P9G9_9ASCO</name>
<dbReference type="GO" id="GO:0042602">
    <property type="term" value="F:riboflavin reductase (NADPH) activity"/>
    <property type="evidence" value="ECO:0007669"/>
    <property type="project" value="TreeGrafter"/>
</dbReference>
<evidence type="ECO:0000259" key="2">
    <source>
        <dbReference type="SMART" id="SM00903"/>
    </source>
</evidence>
<feature type="domain" description="Flavin reductase like" evidence="2">
    <location>
        <begin position="1"/>
        <end position="157"/>
    </location>
</feature>
<dbReference type="GO" id="GO:0010181">
    <property type="term" value="F:FMN binding"/>
    <property type="evidence" value="ECO:0007669"/>
    <property type="project" value="InterPro"/>
</dbReference>
<accession>A0A9P8P9G9</accession>
<evidence type="ECO:0000313" key="3">
    <source>
        <dbReference type="EMBL" id="KAH3667465.1"/>
    </source>
</evidence>
<dbReference type="Gene3D" id="2.30.110.10">
    <property type="entry name" value="Electron Transport, Fmn-binding Protein, Chain A"/>
    <property type="match status" value="1"/>
</dbReference>
<reference evidence="3" key="1">
    <citation type="journal article" date="2021" name="Open Biol.">
        <title>Shared evolutionary footprints suggest mitochondrial oxidative damage underlies multiple complex I losses in fungi.</title>
        <authorList>
            <person name="Schikora-Tamarit M.A."/>
            <person name="Marcet-Houben M."/>
            <person name="Nosek J."/>
            <person name="Gabaldon T."/>
        </authorList>
    </citation>
    <scope>NUCLEOTIDE SEQUENCE</scope>
    <source>
        <strain evidence="3">CBS6075</strain>
    </source>
</reference>
<dbReference type="PANTHER" id="PTHR30466">
    <property type="entry name" value="FLAVIN REDUCTASE"/>
    <property type="match status" value="1"/>
</dbReference>
<dbReference type="GeneID" id="70235081"/>
<dbReference type="OrthoDB" id="2015405at2759"/>
<dbReference type="InterPro" id="IPR050268">
    <property type="entry name" value="NADH-dep_flavin_reductase"/>
</dbReference>
<reference evidence="3" key="2">
    <citation type="submission" date="2021-01" db="EMBL/GenBank/DDBJ databases">
        <authorList>
            <person name="Schikora-Tamarit M.A."/>
        </authorList>
    </citation>
    <scope>NUCLEOTIDE SEQUENCE</scope>
    <source>
        <strain evidence="3">CBS6075</strain>
    </source>
</reference>
<evidence type="ECO:0000313" key="4">
    <source>
        <dbReference type="Proteomes" id="UP000769157"/>
    </source>
</evidence>
<comment type="caution">
    <text evidence="3">The sequence shown here is derived from an EMBL/GenBank/DDBJ whole genome shotgun (WGS) entry which is preliminary data.</text>
</comment>
<dbReference type="EMBL" id="JAEUBE010000183">
    <property type="protein sequence ID" value="KAH3667465.1"/>
    <property type="molecule type" value="Genomic_DNA"/>
</dbReference>
<proteinExistence type="predicted"/>
<dbReference type="InterPro" id="IPR002563">
    <property type="entry name" value="Flavin_Rdtase-like_dom"/>
</dbReference>
<dbReference type="SMART" id="SM00903">
    <property type="entry name" value="Flavin_Reduct"/>
    <property type="match status" value="1"/>
</dbReference>
<dbReference type="Proteomes" id="UP000769157">
    <property type="component" value="Unassembled WGS sequence"/>
</dbReference>